<comment type="subunit">
    <text evidence="1">Monomer.</text>
</comment>
<dbReference type="CDD" id="cd04280">
    <property type="entry name" value="ZnMc_astacin_like"/>
    <property type="match status" value="1"/>
</dbReference>
<evidence type="ECO:0000256" key="4">
    <source>
        <dbReference type="RuleBase" id="RU361183"/>
    </source>
</evidence>
<dbReference type="GO" id="GO:0008270">
    <property type="term" value="F:zinc ion binding"/>
    <property type="evidence" value="ECO:0007669"/>
    <property type="project" value="UniProtKB-UniRule"/>
</dbReference>
<dbReference type="GO" id="GO:0004222">
    <property type="term" value="F:metalloendopeptidase activity"/>
    <property type="evidence" value="ECO:0007669"/>
    <property type="project" value="UniProtKB-UniRule"/>
</dbReference>
<keyword evidence="3 4" id="KW-0378">Hydrolase</keyword>
<protein>
    <recommendedName>
        <fullName evidence="4">Metalloendopeptidase</fullName>
        <ecNumber evidence="4">3.4.24.-</ecNumber>
    </recommendedName>
</protein>
<comment type="function">
    <text evidence="2">Zinc metalloprotease. Provoques deadhesion of endothelial cells from cell cultures, and also degradation of fibronectin, fibrinogen and gelatin in vitro. Its role in the venom is not fully understood but it might act as a spreading factor that facilitates diffusion of other venom toxins. Alternatively, it might be involved in the proteolytic processing of other venom toxins or it might play a role in extra-oral digestion of prey.</text>
</comment>
<dbReference type="AlphaFoldDB" id="A0A4Y2J2G0"/>
<comment type="caution">
    <text evidence="6">The sequence shown here is derived from an EMBL/GenBank/DDBJ whole genome shotgun (WGS) entry which is preliminary data.</text>
</comment>
<comment type="cofactor">
    <cofactor evidence="3 4">
        <name>Zn(2+)</name>
        <dbReference type="ChEBI" id="CHEBI:29105"/>
    </cofactor>
    <text evidence="3 4">Binds 1 zinc ion per subunit.</text>
</comment>
<evidence type="ECO:0000256" key="3">
    <source>
        <dbReference type="PROSITE-ProRule" id="PRU01211"/>
    </source>
</evidence>
<sequence length="274" mass="31506">MFWSILLWIVTYVIRHIFGGADPVPVLGPPSIPYEITSVGPQSWEERRIARKALHGDPRGDVRFNSDADDPFGGVGEKDERYRWPRVNGQPEIPYVIDSSLSSLKSLIKKAIDQYHKHTCLKFVERKKQDDYVKIVKDDGCWSNFIGKKGKNQTVSLGKGCEYVGTIVHELGHAIGLYHEQQRSDRNNYITVNMTNVLRGYEHNFNIISFSHELRYTTYDCNSIMQYGEYAFSKKDGVLKTMVGKKADCKLQEPYDKPGLTNRDIDIVKRMYKC</sequence>
<keyword evidence="4" id="KW-0732">Signal</keyword>
<dbReference type="InterPro" id="IPR024079">
    <property type="entry name" value="MetalloPept_cat_dom_sf"/>
</dbReference>
<feature type="binding site" evidence="3">
    <location>
        <position position="179"/>
    </location>
    <ligand>
        <name>Zn(2+)</name>
        <dbReference type="ChEBI" id="CHEBI:29105"/>
        <note>catalytic</note>
    </ligand>
</feature>
<dbReference type="Gene3D" id="3.40.390.10">
    <property type="entry name" value="Collagenase (Catalytic Domain)"/>
    <property type="match status" value="1"/>
</dbReference>
<organism evidence="6 7">
    <name type="scientific">Araneus ventricosus</name>
    <name type="common">Orbweaver spider</name>
    <name type="synonym">Epeira ventricosa</name>
    <dbReference type="NCBI Taxonomy" id="182803"/>
    <lineage>
        <taxon>Eukaryota</taxon>
        <taxon>Metazoa</taxon>
        <taxon>Ecdysozoa</taxon>
        <taxon>Arthropoda</taxon>
        <taxon>Chelicerata</taxon>
        <taxon>Arachnida</taxon>
        <taxon>Araneae</taxon>
        <taxon>Araneomorphae</taxon>
        <taxon>Entelegynae</taxon>
        <taxon>Araneoidea</taxon>
        <taxon>Araneidae</taxon>
        <taxon>Araneus</taxon>
    </lineage>
</organism>
<dbReference type="InterPro" id="IPR006026">
    <property type="entry name" value="Peptidase_Metallo"/>
</dbReference>
<dbReference type="EMBL" id="BGPR01003157">
    <property type="protein sequence ID" value="GBM84401.1"/>
    <property type="molecule type" value="Genomic_DNA"/>
</dbReference>
<dbReference type="PROSITE" id="PS51864">
    <property type="entry name" value="ASTACIN"/>
    <property type="match status" value="1"/>
</dbReference>
<feature type="domain" description="Peptidase M12A" evidence="5">
    <location>
        <begin position="75"/>
        <end position="274"/>
    </location>
</feature>
<feature type="signal peptide" evidence="4">
    <location>
        <begin position="1"/>
        <end position="21"/>
    </location>
</feature>
<feature type="binding site" evidence="3">
    <location>
        <position position="169"/>
    </location>
    <ligand>
        <name>Zn(2+)</name>
        <dbReference type="ChEBI" id="CHEBI:29105"/>
        <note>catalytic</note>
    </ligand>
</feature>
<evidence type="ECO:0000256" key="2">
    <source>
        <dbReference type="ARBA" id="ARBA00025529"/>
    </source>
</evidence>
<dbReference type="GO" id="GO:0006508">
    <property type="term" value="P:proteolysis"/>
    <property type="evidence" value="ECO:0007669"/>
    <property type="project" value="UniProtKB-KW"/>
</dbReference>
<dbReference type="SUPFAM" id="SSF55486">
    <property type="entry name" value="Metalloproteases ('zincins'), catalytic domain"/>
    <property type="match status" value="1"/>
</dbReference>
<gene>
    <name evidence="6" type="primary">ASTA_0</name>
    <name evidence="6" type="ORF">AVEN_186013_1</name>
</gene>
<dbReference type="Pfam" id="PF01400">
    <property type="entry name" value="Astacin"/>
    <property type="match status" value="1"/>
</dbReference>
<dbReference type="Proteomes" id="UP000499080">
    <property type="component" value="Unassembled WGS sequence"/>
</dbReference>
<dbReference type="InterPro" id="IPR034035">
    <property type="entry name" value="Astacin-like_dom"/>
</dbReference>
<keyword evidence="7" id="KW-1185">Reference proteome</keyword>
<reference evidence="6 7" key="1">
    <citation type="journal article" date="2019" name="Sci. Rep.">
        <title>Orb-weaving spider Araneus ventricosus genome elucidates the spidroin gene catalogue.</title>
        <authorList>
            <person name="Kono N."/>
            <person name="Nakamura H."/>
            <person name="Ohtoshi R."/>
            <person name="Moran D.A.P."/>
            <person name="Shinohara A."/>
            <person name="Yoshida Y."/>
            <person name="Fujiwara M."/>
            <person name="Mori M."/>
            <person name="Tomita M."/>
            <person name="Arakawa K."/>
        </authorList>
    </citation>
    <scope>NUCLEOTIDE SEQUENCE [LARGE SCALE GENOMIC DNA]</scope>
</reference>
<keyword evidence="3 4" id="KW-0645">Protease</keyword>
<proteinExistence type="predicted"/>
<feature type="binding site" evidence="3">
    <location>
        <position position="173"/>
    </location>
    <ligand>
        <name>Zn(2+)</name>
        <dbReference type="ChEBI" id="CHEBI:29105"/>
        <note>catalytic</note>
    </ligand>
</feature>
<dbReference type="EC" id="3.4.24.-" evidence="4"/>
<dbReference type="PANTHER" id="PTHR10127:SF814">
    <property type="entry name" value="MEPRIN A SUBUNIT BETA"/>
    <property type="match status" value="1"/>
</dbReference>
<dbReference type="SMART" id="SM00235">
    <property type="entry name" value="ZnMc"/>
    <property type="match status" value="1"/>
</dbReference>
<feature type="active site" evidence="3">
    <location>
        <position position="170"/>
    </location>
</feature>
<evidence type="ECO:0000313" key="6">
    <source>
        <dbReference type="EMBL" id="GBM84401.1"/>
    </source>
</evidence>
<accession>A0A4Y2J2G0</accession>
<evidence type="ECO:0000256" key="1">
    <source>
        <dbReference type="ARBA" id="ARBA00011245"/>
    </source>
</evidence>
<dbReference type="PRINTS" id="PR00480">
    <property type="entry name" value="ASTACIN"/>
</dbReference>
<dbReference type="OrthoDB" id="6427532at2759"/>
<evidence type="ECO:0000313" key="7">
    <source>
        <dbReference type="Proteomes" id="UP000499080"/>
    </source>
</evidence>
<keyword evidence="3 4" id="KW-0479">Metal-binding</keyword>
<dbReference type="InterPro" id="IPR001506">
    <property type="entry name" value="Peptidase_M12A"/>
</dbReference>
<comment type="caution">
    <text evidence="3">Lacks conserved residue(s) required for the propagation of feature annotation.</text>
</comment>
<keyword evidence="3 4" id="KW-0482">Metalloprotease</keyword>
<keyword evidence="3 4" id="KW-0862">Zinc</keyword>
<feature type="chain" id="PRO_5021514052" description="Metalloendopeptidase" evidence="4">
    <location>
        <begin position="22"/>
        <end position="274"/>
    </location>
</feature>
<evidence type="ECO:0000259" key="5">
    <source>
        <dbReference type="PROSITE" id="PS51864"/>
    </source>
</evidence>
<dbReference type="PANTHER" id="PTHR10127">
    <property type="entry name" value="DISCOIDIN, CUB, EGF, LAMININ , AND ZINC METALLOPROTEASE DOMAIN CONTAINING"/>
    <property type="match status" value="1"/>
</dbReference>
<name>A0A4Y2J2G0_ARAVE</name>